<dbReference type="Proteomes" id="UP001187203">
    <property type="component" value="Unassembled WGS sequence"/>
</dbReference>
<protein>
    <submittedName>
        <fullName evidence="1">Uncharacterized protein</fullName>
    </submittedName>
</protein>
<reference evidence="2" key="1">
    <citation type="journal article" date="2023" name="Int. J. Mol. Sci.">
        <title>Genomic and Metabolic Characterization of Plant Growth-Promoting Rhizobacteria Isolated from Nodules of Clovers Grown in Non-Farmed Soil.</title>
        <authorList>
            <person name="Wojcik M."/>
            <person name="Koper P."/>
            <person name="Zebracki K."/>
            <person name="Marczak M."/>
            <person name="Mazur A."/>
        </authorList>
    </citation>
    <scope>NUCLEOTIDE SEQUENCE [LARGE SCALE GENOMIC DNA]</scope>
    <source>
        <strain evidence="2">KB12</strain>
    </source>
</reference>
<dbReference type="RefSeq" id="WP_165419577.1">
    <property type="nucleotide sequence ID" value="NZ_JAWJWH010000005.1"/>
</dbReference>
<keyword evidence="2" id="KW-1185">Reference proteome</keyword>
<proteinExistence type="predicted"/>
<evidence type="ECO:0000313" key="2">
    <source>
        <dbReference type="Proteomes" id="UP001187203"/>
    </source>
</evidence>
<accession>A0ABU3YWC3</accession>
<organism evidence="1 2">
    <name type="scientific">Rhizobium brockwellii</name>
    <dbReference type="NCBI Taxonomy" id="3019932"/>
    <lineage>
        <taxon>Bacteria</taxon>
        <taxon>Pseudomonadati</taxon>
        <taxon>Pseudomonadota</taxon>
        <taxon>Alphaproteobacteria</taxon>
        <taxon>Hyphomicrobiales</taxon>
        <taxon>Rhizobiaceae</taxon>
        <taxon>Rhizobium/Agrobacterium group</taxon>
        <taxon>Rhizobium</taxon>
    </lineage>
</organism>
<dbReference type="EMBL" id="JAWJWI010000025">
    <property type="protein sequence ID" value="MDV4190144.1"/>
    <property type="molecule type" value="Genomic_DNA"/>
</dbReference>
<comment type="caution">
    <text evidence="1">The sequence shown here is derived from an EMBL/GenBank/DDBJ whole genome shotgun (WGS) entry which is preliminary data.</text>
</comment>
<evidence type="ECO:0000313" key="1">
    <source>
        <dbReference type="EMBL" id="MDV4190144.1"/>
    </source>
</evidence>
<name>A0ABU3YWC3_9HYPH</name>
<sequence>MTDSVNAAMIDSDFIPPPIAVISNNGVPQRNNREQAIDGPMPFRLQLMP</sequence>
<gene>
    <name evidence="1" type="ORF">R1523_32105</name>
</gene>